<protein>
    <recommendedName>
        <fullName evidence="1">Gnk2-homologous domain-containing protein</fullName>
    </recommendedName>
</protein>
<dbReference type="Proteomes" id="UP001154282">
    <property type="component" value="Unassembled WGS sequence"/>
</dbReference>
<name>A0AAV0IIQ4_9ROSI</name>
<feature type="domain" description="Gnk2-homologous" evidence="1">
    <location>
        <begin position="1"/>
        <end position="115"/>
    </location>
</feature>
<dbReference type="InterPro" id="IPR002902">
    <property type="entry name" value="GNK2"/>
</dbReference>
<dbReference type="PROSITE" id="PS51473">
    <property type="entry name" value="GNK2"/>
    <property type="match status" value="1"/>
</dbReference>
<evidence type="ECO:0000313" key="2">
    <source>
        <dbReference type="EMBL" id="CAI0397386.1"/>
    </source>
</evidence>
<proteinExistence type="predicted"/>
<organism evidence="2 3">
    <name type="scientific">Linum tenue</name>
    <dbReference type="NCBI Taxonomy" id="586396"/>
    <lineage>
        <taxon>Eukaryota</taxon>
        <taxon>Viridiplantae</taxon>
        <taxon>Streptophyta</taxon>
        <taxon>Embryophyta</taxon>
        <taxon>Tracheophyta</taxon>
        <taxon>Spermatophyta</taxon>
        <taxon>Magnoliopsida</taxon>
        <taxon>eudicotyledons</taxon>
        <taxon>Gunneridae</taxon>
        <taxon>Pentapetalae</taxon>
        <taxon>rosids</taxon>
        <taxon>fabids</taxon>
        <taxon>Malpighiales</taxon>
        <taxon>Linaceae</taxon>
        <taxon>Linum</taxon>
    </lineage>
</organism>
<dbReference type="AlphaFoldDB" id="A0AAV0IIQ4"/>
<comment type="caution">
    <text evidence="2">The sequence shown here is derived from an EMBL/GenBank/DDBJ whole genome shotgun (WGS) entry which is preliminary data.</text>
</comment>
<keyword evidence="3" id="KW-1185">Reference proteome</keyword>
<evidence type="ECO:0000313" key="3">
    <source>
        <dbReference type="Proteomes" id="UP001154282"/>
    </source>
</evidence>
<accession>A0AAV0IIQ4</accession>
<sequence length="120" mass="12488">MYCQDWSVGCDAATAADLIEDLKAVVPRKPGEPKRYCNVLTARSGNGLQMYGFGLCSTDAIAGTNATAGAESACRDCLAGAKDTLISRCRDVGAAGQVWGNPPGLCYIKVGPSNCYSMAN</sequence>
<dbReference type="EMBL" id="CAMGYJ010000004">
    <property type="protein sequence ID" value="CAI0397386.1"/>
    <property type="molecule type" value="Genomic_DNA"/>
</dbReference>
<evidence type="ECO:0000259" key="1">
    <source>
        <dbReference type="PROSITE" id="PS51473"/>
    </source>
</evidence>
<gene>
    <name evidence="2" type="ORF">LITE_LOCUS9522</name>
</gene>
<reference evidence="2" key="1">
    <citation type="submission" date="2022-08" db="EMBL/GenBank/DDBJ databases">
        <authorList>
            <person name="Gutierrez-Valencia J."/>
        </authorList>
    </citation>
    <scope>NUCLEOTIDE SEQUENCE</scope>
</reference>